<accession>A0A383F708</accession>
<dbReference type="EMBL" id="UINC01231988">
    <property type="protein sequence ID" value="SVE64759.1"/>
    <property type="molecule type" value="Genomic_DNA"/>
</dbReference>
<feature type="non-terminal residue" evidence="1">
    <location>
        <position position="1"/>
    </location>
</feature>
<sequence length="47" mass="5438">VRKNKIPDDDFTLTIINEAVEAVLQDNNLEKINRILWRVSAGIQFIN</sequence>
<proteinExistence type="predicted"/>
<protein>
    <submittedName>
        <fullName evidence="1">Uncharacterized protein</fullName>
    </submittedName>
</protein>
<evidence type="ECO:0000313" key="1">
    <source>
        <dbReference type="EMBL" id="SVE64759.1"/>
    </source>
</evidence>
<dbReference type="AlphaFoldDB" id="A0A383F708"/>
<reference evidence="1" key="1">
    <citation type="submission" date="2018-05" db="EMBL/GenBank/DDBJ databases">
        <authorList>
            <person name="Lanie J.A."/>
            <person name="Ng W.-L."/>
            <person name="Kazmierczak K.M."/>
            <person name="Andrzejewski T.M."/>
            <person name="Davidsen T.M."/>
            <person name="Wayne K.J."/>
            <person name="Tettelin H."/>
            <person name="Glass J.I."/>
            <person name="Rusch D."/>
            <person name="Podicherti R."/>
            <person name="Tsui H.-C.T."/>
            <person name="Winkler M.E."/>
        </authorList>
    </citation>
    <scope>NUCLEOTIDE SEQUENCE</scope>
</reference>
<gene>
    <name evidence="1" type="ORF">METZ01_LOCUS517613</name>
</gene>
<name>A0A383F708_9ZZZZ</name>
<organism evidence="1">
    <name type="scientific">marine metagenome</name>
    <dbReference type="NCBI Taxonomy" id="408172"/>
    <lineage>
        <taxon>unclassified sequences</taxon>
        <taxon>metagenomes</taxon>
        <taxon>ecological metagenomes</taxon>
    </lineage>
</organism>